<keyword evidence="1" id="KW-0808">Transferase</keyword>
<dbReference type="InterPro" id="IPR016039">
    <property type="entry name" value="Thiolase-like"/>
</dbReference>
<accession>A0A139JWQ3</accession>
<dbReference type="Proteomes" id="UP000462376">
    <property type="component" value="Unassembled WGS sequence"/>
</dbReference>
<dbReference type="InterPro" id="IPR013751">
    <property type="entry name" value="ACP_syn_III_N"/>
</dbReference>
<feature type="domain" description="Beta-ketoacyl-[acyl-carrier-protein] synthase III N-terminal" evidence="4">
    <location>
        <begin position="110"/>
        <end position="187"/>
    </location>
</feature>
<evidence type="ECO:0000256" key="2">
    <source>
        <dbReference type="ARBA" id="ARBA00023315"/>
    </source>
</evidence>
<evidence type="ECO:0000256" key="1">
    <source>
        <dbReference type="ARBA" id="ARBA00022679"/>
    </source>
</evidence>
<dbReference type="Pfam" id="PF08545">
    <property type="entry name" value="ACP_syn_III"/>
    <property type="match status" value="1"/>
</dbReference>
<dbReference type="Pfam" id="PF08541">
    <property type="entry name" value="ACP_syn_III_C"/>
    <property type="match status" value="1"/>
</dbReference>
<organism evidence="5 6">
    <name type="scientific">Bacteroides uniformis</name>
    <dbReference type="NCBI Taxonomy" id="820"/>
    <lineage>
        <taxon>Bacteria</taxon>
        <taxon>Pseudomonadati</taxon>
        <taxon>Bacteroidota</taxon>
        <taxon>Bacteroidia</taxon>
        <taxon>Bacteroidales</taxon>
        <taxon>Bacteroidaceae</taxon>
        <taxon>Bacteroides</taxon>
    </lineage>
</organism>
<dbReference type="GO" id="GO:0044550">
    <property type="term" value="P:secondary metabolite biosynthetic process"/>
    <property type="evidence" value="ECO:0007669"/>
    <property type="project" value="TreeGrafter"/>
</dbReference>
<evidence type="ECO:0000313" key="5">
    <source>
        <dbReference type="EMBL" id="KAB4231169.1"/>
    </source>
</evidence>
<dbReference type="InterPro" id="IPR013747">
    <property type="entry name" value="ACP_syn_III_C"/>
</dbReference>
<dbReference type="RefSeq" id="WP_061412664.1">
    <property type="nucleotide sequence ID" value="NZ_JAHONI010000001.1"/>
</dbReference>
<comment type="caution">
    <text evidence="5">The sequence shown here is derived from an EMBL/GenBank/DDBJ whole genome shotgun (WGS) entry which is preliminary data.</text>
</comment>
<dbReference type="Gene3D" id="3.40.47.10">
    <property type="match status" value="1"/>
</dbReference>
<dbReference type="SUPFAM" id="SSF53901">
    <property type="entry name" value="Thiolase-like"/>
    <property type="match status" value="1"/>
</dbReference>
<dbReference type="CDD" id="cd00830">
    <property type="entry name" value="KAS_III"/>
    <property type="match status" value="1"/>
</dbReference>
<protein>
    <submittedName>
        <fullName evidence="5">Ketoacyl-ACP synthase III</fullName>
    </submittedName>
</protein>
<keyword evidence="2" id="KW-0012">Acyltransferase</keyword>
<dbReference type="EMBL" id="WCTL01000022">
    <property type="protein sequence ID" value="KAB4231169.1"/>
    <property type="molecule type" value="Genomic_DNA"/>
</dbReference>
<dbReference type="NCBIfam" id="NF006829">
    <property type="entry name" value="PRK09352.1"/>
    <property type="match status" value="1"/>
</dbReference>
<name>A0A139JWQ3_BACUN</name>
<dbReference type="AlphaFoldDB" id="A0A139JWQ3"/>
<feature type="domain" description="Beta-ketoacyl-[acyl-carrier-protein] synthase III C-terminal" evidence="3">
    <location>
        <begin position="246"/>
        <end position="333"/>
    </location>
</feature>
<dbReference type="PANTHER" id="PTHR34069:SF2">
    <property type="entry name" value="BETA-KETOACYL-[ACYL-CARRIER-PROTEIN] SYNTHASE III"/>
    <property type="match status" value="1"/>
</dbReference>
<sequence length="333" mass="36449">MKKAYIKSISYYLPDKVVTNEELVADFPEWTVEKIADKVGVKERHVAVDSETATDLAVKAAEKLFAENLEITKDSIDFIVFCTQSPDYLLPTSACLIQERLGLRTDIGAFDFNLGCSGYVYGLSIAKGLIAGGIATNVLLLTGETYNKHLHPRDKGNRTIFGDAATGTIVSTEGFAEIGEFALGTDGRGAENLIIKTGGSRNPEKAGDLSFDDNGNPRSSDYLFMNGSEIFMFTQKNVPIVVKQTLAKNNLTLDDLDLVVFHQANSYMLNFLRKKIKVPQEKFFVNMEMIGNTVSNSIPIALYDSQKQGLLHGSVLICGFGVGYSWGGTILKI</sequence>
<gene>
    <name evidence="5" type="ORF">GAP47_18380</name>
</gene>
<dbReference type="PANTHER" id="PTHR34069">
    <property type="entry name" value="3-OXOACYL-[ACYL-CARRIER-PROTEIN] SYNTHASE 3"/>
    <property type="match status" value="1"/>
</dbReference>
<dbReference type="GO" id="GO:0004315">
    <property type="term" value="F:3-oxoacyl-[acyl-carrier-protein] synthase activity"/>
    <property type="evidence" value="ECO:0007669"/>
    <property type="project" value="InterPro"/>
</dbReference>
<dbReference type="GO" id="GO:0006633">
    <property type="term" value="P:fatty acid biosynthetic process"/>
    <property type="evidence" value="ECO:0007669"/>
    <property type="project" value="InterPro"/>
</dbReference>
<evidence type="ECO:0000259" key="3">
    <source>
        <dbReference type="Pfam" id="PF08541"/>
    </source>
</evidence>
<proteinExistence type="predicted"/>
<evidence type="ECO:0000313" key="6">
    <source>
        <dbReference type="Proteomes" id="UP000462376"/>
    </source>
</evidence>
<reference evidence="5 6" key="1">
    <citation type="journal article" date="2019" name="Nat. Med.">
        <title>A library of human gut bacterial isolates paired with longitudinal multiomics data enables mechanistic microbiome research.</title>
        <authorList>
            <person name="Poyet M."/>
            <person name="Groussin M."/>
            <person name="Gibbons S.M."/>
            <person name="Avila-Pacheco J."/>
            <person name="Jiang X."/>
            <person name="Kearney S.M."/>
            <person name="Perrotta A.R."/>
            <person name="Berdy B."/>
            <person name="Zhao S."/>
            <person name="Lieberman T.D."/>
            <person name="Swanson P.K."/>
            <person name="Smith M."/>
            <person name="Roesemann S."/>
            <person name="Alexander J.E."/>
            <person name="Rich S.A."/>
            <person name="Livny J."/>
            <person name="Vlamakis H."/>
            <person name="Clish C."/>
            <person name="Bullock K."/>
            <person name="Deik A."/>
            <person name="Scott J."/>
            <person name="Pierce K.A."/>
            <person name="Xavier R.J."/>
            <person name="Alm E.J."/>
        </authorList>
    </citation>
    <scope>NUCLEOTIDE SEQUENCE [LARGE SCALE GENOMIC DNA]</scope>
    <source>
        <strain evidence="5 6">BIOML-A5</strain>
    </source>
</reference>
<evidence type="ECO:0000259" key="4">
    <source>
        <dbReference type="Pfam" id="PF08545"/>
    </source>
</evidence>